<reference evidence="3" key="1">
    <citation type="submission" date="2019-09" db="EMBL/GenBank/DDBJ databases">
        <title>Draft genome information of white flower Hibiscus syriacus.</title>
        <authorList>
            <person name="Kim Y.-M."/>
        </authorList>
    </citation>
    <scope>NUCLEOTIDE SEQUENCE [LARGE SCALE GENOMIC DNA]</scope>
    <source>
        <strain evidence="3">YM2019G1</strain>
    </source>
</reference>
<accession>A0A6A3D5V2</accession>
<dbReference type="PANTHER" id="PTHR16166">
    <property type="entry name" value="VACUOLAR PROTEIN SORTING-ASSOCIATED PROTEIN VPS13"/>
    <property type="match status" value="1"/>
</dbReference>
<dbReference type="GO" id="GO:0006623">
    <property type="term" value="P:protein targeting to vacuole"/>
    <property type="evidence" value="ECO:0007669"/>
    <property type="project" value="TreeGrafter"/>
</dbReference>
<dbReference type="GO" id="GO:0045053">
    <property type="term" value="P:protein retention in Golgi apparatus"/>
    <property type="evidence" value="ECO:0007669"/>
    <property type="project" value="TreeGrafter"/>
</dbReference>
<organism evidence="3 4">
    <name type="scientific">Hibiscus syriacus</name>
    <name type="common">Rose of Sharon</name>
    <dbReference type="NCBI Taxonomy" id="106335"/>
    <lineage>
        <taxon>Eukaryota</taxon>
        <taxon>Viridiplantae</taxon>
        <taxon>Streptophyta</taxon>
        <taxon>Embryophyta</taxon>
        <taxon>Tracheophyta</taxon>
        <taxon>Spermatophyta</taxon>
        <taxon>Magnoliopsida</taxon>
        <taxon>eudicotyledons</taxon>
        <taxon>Gunneridae</taxon>
        <taxon>Pentapetalae</taxon>
        <taxon>rosids</taxon>
        <taxon>malvids</taxon>
        <taxon>Malvales</taxon>
        <taxon>Malvaceae</taxon>
        <taxon>Malvoideae</taxon>
        <taxon>Hibiscus</taxon>
    </lineage>
</organism>
<dbReference type="Pfam" id="PF06398">
    <property type="entry name" value="Pex24p"/>
    <property type="match status" value="1"/>
</dbReference>
<evidence type="ECO:0000259" key="2">
    <source>
        <dbReference type="Pfam" id="PF06398"/>
    </source>
</evidence>
<dbReference type="InterPro" id="IPR026847">
    <property type="entry name" value="VPS13"/>
</dbReference>
<dbReference type="Proteomes" id="UP000436088">
    <property type="component" value="Unassembled WGS sequence"/>
</dbReference>
<evidence type="ECO:0000313" key="4">
    <source>
        <dbReference type="Proteomes" id="UP000436088"/>
    </source>
</evidence>
<dbReference type="GO" id="GO:0005737">
    <property type="term" value="C:cytoplasm"/>
    <property type="evidence" value="ECO:0007669"/>
    <property type="project" value="UniProtKB-ARBA"/>
</dbReference>
<comment type="caution">
    <text evidence="3">The sequence shown here is derived from an EMBL/GenBank/DDBJ whole genome shotgun (WGS) entry which is preliminary data.</text>
</comment>
<name>A0A6A3D5V2_HIBSY</name>
<sequence length="775" mass="87204">MFIFKGVAKLEVEVTNLSAKAGKGEVVGALSFPIGNRANMLKKLASSRMLPPWNDTQNIESYSLKKKSSNVEDMHGDVKLFVSMSYFERDTTANFERNTESKDASDKDIGFWVRLGSEGSWESIRSLLPLSVVPKSFQSEFIAMEVVVKNGKKHAIFRGLATVVNESDVNLDIAVCRVSMLQDSGSSARKIMVEEIFENQRYHPISGWGKWSGSQGSDPECWSTKDFSCSSKDFFEPPLPKGWEWISTWTIDKSQFVDEDGWAYGVDHPNQWPSTSSKSHIKSGNDVVRRRRWIRKRQLIAEKGKSCTESGFTTISPRCSTVLPCESTSKASDQCLRIRPSVDYSKLPYAWGHIIVVAIASSFASGKDQPFVDQCSLYSKNTLPHGSKFPNFALMLNQLEKKDILLCCCPAVEGRQIWLSVGADASALHTELNQPVYDWNISVNSPLKLENRLSCPAEFTIWEKTKERNYIEREHGTISSRKSAHIYSVDIQRPIYLSFFVQGDWILEKDPVLILDLSSGDHISHFWMFHQQSKSPKPFKMFNYLLEEEGFLEMMASTIQGLIGPSQFAFIPRRQIVDCSLIDNEDIDFWSKKGKKGGFKVDFRKAYDLVDWGAKKVRRVLTIFEMMAGLQLNLSKSRIFGINVDPDLIKVWASSIGCSVESPAALLSAWNEISSQSFIWIFTPRAVRWVPPPHGFLKINMDGAMDKRWQKGGIGDLIRDSEGVVLGSFSEGVGPGPPIFAELHPIRRGLVPFVDSSYGDKGRLILESFCSVALD</sequence>
<comment type="similarity">
    <text evidence="1">Belongs to the VPS13 family.</text>
</comment>
<protein>
    <recommendedName>
        <fullName evidence="2">TECPR1-like DysF domain-containing protein</fullName>
    </recommendedName>
</protein>
<dbReference type="InterPro" id="IPR010482">
    <property type="entry name" value="TECPR1-like_DysF"/>
</dbReference>
<dbReference type="EMBL" id="VEPZ02000028">
    <property type="protein sequence ID" value="KAE8735934.1"/>
    <property type="molecule type" value="Genomic_DNA"/>
</dbReference>
<proteinExistence type="inferred from homology"/>
<evidence type="ECO:0000313" key="3">
    <source>
        <dbReference type="EMBL" id="KAE8735934.1"/>
    </source>
</evidence>
<dbReference type="PANTHER" id="PTHR16166:SF93">
    <property type="entry name" value="INTERMEMBRANE LIPID TRANSFER PROTEIN VPS13"/>
    <property type="match status" value="1"/>
</dbReference>
<gene>
    <name evidence="3" type="ORF">F3Y22_tig00000313pilonHSYRG00021</name>
</gene>
<keyword evidence="4" id="KW-1185">Reference proteome</keyword>
<evidence type="ECO:0000256" key="1">
    <source>
        <dbReference type="ARBA" id="ARBA00006545"/>
    </source>
</evidence>
<dbReference type="GO" id="GO:0098588">
    <property type="term" value="C:bounding membrane of organelle"/>
    <property type="evidence" value="ECO:0007669"/>
    <property type="project" value="UniProtKB-ARBA"/>
</dbReference>
<dbReference type="AlphaFoldDB" id="A0A6A3D5V2"/>
<feature type="domain" description="TECPR1-like DysF" evidence="2">
    <location>
        <begin position="187"/>
        <end position="295"/>
    </location>
</feature>